<evidence type="ECO:0000256" key="3">
    <source>
        <dbReference type="PIRSR" id="PIRSR600888-3"/>
    </source>
</evidence>
<feature type="site" description="Participates in a stacking interaction with the thymidine ring of dTDP-4-oxo-6-deoxyglucose" evidence="3">
    <location>
        <position position="138"/>
    </location>
</feature>
<comment type="similarity">
    <text evidence="1">Belongs to the dTDP-4-dehydrorhamnose 3,5-epimerase family.</text>
</comment>
<dbReference type="CDD" id="cd00438">
    <property type="entry name" value="cupin_RmlC"/>
    <property type="match status" value="1"/>
</dbReference>
<name>A0A1X1WIR0_MYCGO</name>
<dbReference type="SUPFAM" id="SSF51182">
    <property type="entry name" value="RmlC-like cupins"/>
    <property type="match status" value="1"/>
</dbReference>
<dbReference type="EMBL" id="LQOY01000081">
    <property type="protein sequence ID" value="ORV86497.1"/>
    <property type="molecule type" value="Genomic_DNA"/>
</dbReference>
<dbReference type="Gene3D" id="2.60.120.10">
    <property type="entry name" value="Jelly Rolls"/>
    <property type="match status" value="1"/>
</dbReference>
<dbReference type="InterPro" id="IPR011051">
    <property type="entry name" value="RmlC_Cupin_sf"/>
</dbReference>
<evidence type="ECO:0000313" key="5">
    <source>
        <dbReference type="Proteomes" id="UP000193928"/>
    </source>
</evidence>
<evidence type="ECO:0000256" key="1">
    <source>
        <dbReference type="ARBA" id="ARBA00010154"/>
    </source>
</evidence>
<reference evidence="4 5" key="1">
    <citation type="submission" date="2016-01" db="EMBL/GenBank/DDBJ databases">
        <title>The new phylogeny of the genus Mycobacterium.</title>
        <authorList>
            <person name="Tarcisio F."/>
            <person name="Conor M."/>
            <person name="Antonella G."/>
            <person name="Elisabetta G."/>
            <person name="Giulia F.S."/>
            <person name="Sara T."/>
            <person name="Anna F."/>
            <person name="Clotilde B."/>
            <person name="Roberto B."/>
            <person name="Veronica D.S."/>
            <person name="Fabio R."/>
            <person name="Monica P."/>
            <person name="Olivier J."/>
            <person name="Enrico T."/>
            <person name="Nicola S."/>
        </authorList>
    </citation>
    <scope>NUCLEOTIDE SEQUENCE [LARGE SCALE GENOMIC DNA]</scope>
    <source>
        <strain evidence="4 5">DSM 44160</strain>
    </source>
</reference>
<feature type="active site" description="Proton acceptor" evidence="2">
    <location>
        <position position="62"/>
    </location>
</feature>
<evidence type="ECO:0000256" key="2">
    <source>
        <dbReference type="PIRSR" id="PIRSR600888-1"/>
    </source>
</evidence>
<evidence type="ECO:0000313" key="4">
    <source>
        <dbReference type="EMBL" id="ORV86497.1"/>
    </source>
</evidence>
<dbReference type="InterPro" id="IPR000888">
    <property type="entry name" value="RmlC-like"/>
</dbReference>
<protein>
    <submittedName>
        <fullName evidence="4">dTDP-4-dehydrorhamnose 3,5-epimerase</fullName>
    </submittedName>
</protein>
<dbReference type="PANTHER" id="PTHR21047:SF2">
    <property type="entry name" value="THYMIDINE DIPHOSPHO-4-KETO-RHAMNOSE 3,5-EPIMERASE"/>
    <property type="match status" value="1"/>
</dbReference>
<proteinExistence type="inferred from homology"/>
<gene>
    <name evidence="4" type="ORF">AWC08_24685</name>
</gene>
<dbReference type="Proteomes" id="UP000193928">
    <property type="component" value="Unassembled WGS sequence"/>
</dbReference>
<dbReference type="InterPro" id="IPR014710">
    <property type="entry name" value="RmlC-like_jellyroll"/>
</dbReference>
<accession>A0A1X1WIR0</accession>
<keyword evidence="5" id="KW-1185">Reference proteome</keyword>
<comment type="caution">
    <text evidence="4">The sequence shown here is derived from an EMBL/GenBank/DDBJ whole genome shotgun (WGS) entry which is preliminary data.</text>
</comment>
<dbReference type="AlphaFoldDB" id="A0A1X1WIR0"/>
<dbReference type="GO" id="GO:0008830">
    <property type="term" value="F:dTDP-4-dehydrorhamnose 3,5-epimerase activity"/>
    <property type="evidence" value="ECO:0007669"/>
    <property type="project" value="InterPro"/>
</dbReference>
<sequence length="183" mass="20739">MNILDTPLTGLKVVQSVPHRDARGAFMRLFCADELHCVLGERHIVQINHSRTSHVGAVRGMHFQYPPHAEMKMVRCLRGRVWDVAVDVRAGSESFLQWHAQELVQDDAQMMLIPEGFAHGFQALEPESELLYLHTAFYRPSSERGLLHDDPRLSIAWPLPPQDVSARDQSHARIDADFTGVIL</sequence>
<dbReference type="GO" id="GO:0000271">
    <property type="term" value="P:polysaccharide biosynthetic process"/>
    <property type="evidence" value="ECO:0007669"/>
    <property type="project" value="TreeGrafter"/>
</dbReference>
<organism evidence="4 5">
    <name type="scientific">Mycobacterium gordonae</name>
    <dbReference type="NCBI Taxonomy" id="1778"/>
    <lineage>
        <taxon>Bacteria</taxon>
        <taxon>Bacillati</taxon>
        <taxon>Actinomycetota</taxon>
        <taxon>Actinomycetes</taxon>
        <taxon>Mycobacteriales</taxon>
        <taxon>Mycobacteriaceae</taxon>
        <taxon>Mycobacterium</taxon>
    </lineage>
</organism>
<dbReference type="RefSeq" id="WP_069434420.1">
    <property type="nucleotide sequence ID" value="NZ_JACKSU010000076.1"/>
</dbReference>
<dbReference type="PANTHER" id="PTHR21047">
    <property type="entry name" value="DTDP-6-DEOXY-D-GLUCOSE-3,5 EPIMERASE"/>
    <property type="match status" value="1"/>
</dbReference>
<dbReference type="Pfam" id="PF00908">
    <property type="entry name" value="dTDP_sugar_isom"/>
    <property type="match status" value="1"/>
</dbReference>
<dbReference type="GO" id="GO:0019305">
    <property type="term" value="P:dTDP-rhamnose biosynthetic process"/>
    <property type="evidence" value="ECO:0007669"/>
    <property type="project" value="TreeGrafter"/>
</dbReference>
<feature type="active site" description="Proton donor" evidence="2">
    <location>
        <position position="132"/>
    </location>
</feature>
<dbReference type="GO" id="GO:0005829">
    <property type="term" value="C:cytosol"/>
    <property type="evidence" value="ECO:0007669"/>
    <property type="project" value="TreeGrafter"/>
</dbReference>